<dbReference type="AlphaFoldDB" id="A0A242U937"/>
<evidence type="ECO:0000256" key="2">
    <source>
        <dbReference type="SAM" id="Phobius"/>
    </source>
</evidence>
<reference evidence="3 4" key="1">
    <citation type="submission" date="2017-05" db="EMBL/GenBank/DDBJ databases">
        <authorList>
            <person name="Song R."/>
            <person name="Chenine A.L."/>
            <person name="Ruprecht R.M."/>
        </authorList>
    </citation>
    <scope>NUCLEOTIDE SEQUENCE [LARGE SCALE GENOMIC DNA]</scope>
    <source>
        <strain evidence="3 4">ARLG1955</strain>
    </source>
</reference>
<evidence type="ECO:0000256" key="1">
    <source>
        <dbReference type="SAM" id="Coils"/>
    </source>
</evidence>
<feature type="transmembrane region" description="Helical" evidence="2">
    <location>
        <begin position="378"/>
        <end position="398"/>
    </location>
</feature>
<evidence type="ECO:0000313" key="3">
    <source>
        <dbReference type="EMBL" id="OTU28890.1"/>
    </source>
</evidence>
<accession>A0A242U937</accession>
<sequence>MSDKQTNNFKTSMMNDFEQVYNKMLECQNYFIHILSVKENFENIYYSKTNTHLGLFDYVFFENVVTERLKSLLDETNQVIKILAKLDKSIKINYKNEIKEYTENILATLNQTNDSFKVINTFLDLYINYFSSESVENIISKRDSNFDSEKLKIDKHTNIIVNKLDHVNECMLLIKNICISLVTEESQREQEFNQDYLIRFNEEKSLLIKQFENEIKNLKEKYDNKFKSHILDLEGVQKSADLLNKSVNNALKNQNDLFQKITKIELEFSEIIKEKKEQIESELETERNAISTEIKTVKDQLLEDEKQIKNAHTDFINLVGQAGIYELTENYDKKAKEEKEEYQKFRNYTAYAILLAIGATVFIFWWAYHISLAEKFDYLLLMARLSVSLMFFVLAYYLSKQSAKHYECYQENHRTFLQLAALEPFMEKMDKDEQKVIRKGLIPTYFNQNTDGKFAPKGEEIALPVDIKAYAEKLIDVGKGLLDKAKDESKPN</sequence>
<keyword evidence="1" id="KW-0175">Coiled coil</keyword>
<protein>
    <submittedName>
        <fullName evidence="3">Uncharacterized protein</fullName>
    </submittedName>
</protein>
<proteinExistence type="predicted"/>
<name>A0A242U937_ACIPI</name>
<dbReference type="EMBL" id="NGIR01000020">
    <property type="protein sequence ID" value="OTU28890.1"/>
    <property type="molecule type" value="Genomic_DNA"/>
</dbReference>
<dbReference type="RefSeq" id="WP_086375868.1">
    <property type="nucleotide sequence ID" value="NZ_NGIR01000020.1"/>
</dbReference>
<feature type="transmembrane region" description="Helical" evidence="2">
    <location>
        <begin position="348"/>
        <end position="366"/>
    </location>
</feature>
<feature type="coiled-coil region" evidence="1">
    <location>
        <begin position="201"/>
        <end position="228"/>
    </location>
</feature>
<organism evidence="3 4">
    <name type="scientific">Acinetobacter pittii</name>
    <name type="common">Acinetobacter genomosp. 3</name>
    <dbReference type="NCBI Taxonomy" id="48296"/>
    <lineage>
        <taxon>Bacteria</taxon>
        <taxon>Pseudomonadati</taxon>
        <taxon>Pseudomonadota</taxon>
        <taxon>Gammaproteobacteria</taxon>
        <taxon>Moraxellales</taxon>
        <taxon>Moraxellaceae</taxon>
        <taxon>Acinetobacter</taxon>
        <taxon>Acinetobacter calcoaceticus/baumannii complex</taxon>
    </lineage>
</organism>
<keyword evidence="2" id="KW-0472">Membrane</keyword>
<keyword evidence="2" id="KW-1133">Transmembrane helix</keyword>
<gene>
    <name evidence="3" type="ORF">CAT59_06720</name>
</gene>
<comment type="caution">
    <text evidence="3">The sequence shown here is derived from an EMBL/GenBank/DDBJ whole genome shotgun (WGS) entry which is preliminary data.</text>
</comment>
<evidence type="ECO:0000313" key="4">
    <source>
        <dbReference type="Proteomes" id="UP000195162"/>
    </source>
</evidence>
<keyword evidence="2" id="KW-0812">Transmembrane</keyword>
<dbReference type="Proteomes" id="UP000195162">
    <property type="component" value="Unassembled WGS sequence"/>
</dbReference>